<gene>
    <name evidence="1" type="primary">WBGene00272781</name>
</gene>
<reference evidence="1" key="2">
    <citation type="submission" date="2022-06" db="UniProtKB">
        <authorList>
            <consortium name="EnsemblMetazoa"/>
        </authorList>
    </citation>
    <scope>IDENTIFICATION</scope>
    <source>
        <strain evidence="1">PS312</strain>
    </source>
</reference>
<accession>A0A8R1UKB8</accession>
<protein>
    <submittedName>
        <fullName evidence="1">Uncharacterized protein</fullName>
    </submittedName>
</protein>
<organism evidence="1 2">
    <name type="scientific">Pristionchus pacificus</name>
    <name type="common">Parasitic nematode worm</name>
    <dbReference type="NCBI Taxonomy" id="54126"/>
    <lineage>
        <taxon>Eukaryota</taxon>
        <taxon>Metazoa</taxon>
        <taxon>Ecdysozoa</taxon>
        <taxon>Nematoda</taxon>
        <taxon>Chromadorea</taxon>
        <taxon>Rhabditida</taxon>
        <taxon>Rhabditina</taxon>
        <taxon>Diplogasteromorpha</taxon>
        <taxon>Diplogasteroidea</taxon>
        <taxon>Neodiplogasteridae</taxon>
        <taxon>Pristionchus</taxon>
    </lineage>
</organism>
<reference evidence="2" key="1">
    <citation type="journal article" date="2008" name="Nat. Genet.">
        <title>The Pristionchus pacificus genome provides a unique perspective on nematode lifestyle and parasitism.</title>
        <authorList>
            <person name="Dieterich C."/>
            <person name="Clifton S.W."/>
            <person name="Schuster L.N."/>
            <person name="Chinwalla A."/>
            <person name="Delehaunty K."/>
            <person name="Dinkelacker I."/>
            <person name="Fulton L."/>
            <person name="Fulton R."/>
            <person name="Godfrey J."/>
            <person name="Minx P."/>
            <person name="Mitreva M."/>
            <person name="Roeseler W."/>
            <person name="Tian H."/>
            <person name="Witte H."/>
            <person name="Yang S.P."/>
            <person name="Wilson R.K."/>
            <person name="Sommer R.J."/>
        </authorList>
    </citation>
    <scope>NUCLEOTIDE SEQUENCE [LARGE SCALE GENOMIC DNA]</scope>
    <source>
        <strain evidence="2">PS312</strain>
    </source>
</reference>
<evidence type="ECO:0000313" key="2">
    <source>
        <dbReference type="Proteomes" id="UP000005239"/>
    </source>
</evidence>
<sequence length="103" mass="12013">MTCNSSYVKIRDHLLFFRFSHFASPLTGFIVVYFSRDHSILLQQLWVSGDYKSLCRLRDTSITGFKLVTTSNNQSDLVFDELKFISICPERVWKPDLSFSPRP</sequence>
<dbReference type="AlphaFoldDB" id="A0A2A6BI65"/>
<dbReference type="Proteomes" id="UP000005239">
    <property type="component" value="Unassembled WGS sequence"/>
</dbReference>
<dbReference type="EnsemblMetazoa" id="PPA34412.1">
    <property type="protein sequence ID" value="PPA34412.1"/>
    <property type="gene ID" value="WBGene00272781"/>
</dbReference>
<evidence type="ECO:0000313" key="1">
    <source>
        <dbReference type="EnsemblMetazoa" id="PPA34412.1"/>
    </source>
</evidence>
<accession>A0A2A6BI65</accession>
<keyword evidence="2" id="KW-1185">Reference proteome</keyword>
<proteinExistence type="predicted"/>
<name>A0A2A6BI65_PRIPA</name>